<dbReference type="Proteomes" id="UP001056384">
    <property type="component" value="Chromosome 1"/>
</dbReference>
<keyword evidence="2" id="KW-1185">Reference proteome</keyword>
<organism evidence="1 2">
    <name type="scientific">Septoria linicola</name>
    <dbReference type="NCBI Taxonomy" id="215465"/>
    <lineage>
        <taxon>Eukaryota</taxon>
        <taxon>Fungi</taxon>
        <taxon>Dikarya</taxon>
        <taxon>Ascomycota</taxon>
        <taxon>Pezizomycotina</taxon>
        <taxon>Dothideomycetes</taxon>
        <taxon>Dothideomycetidae</taxon>
        <taxon>Mycosphaerellales</taxon>
        <taxon>Mycosphaerellaceae</taxon>
        <taxon>Septoria</taxon>
    </lineage>
</organism>
<sequence length="226" mass="24942">MGGLVNGADVLGIGLSRAQKSGILFVFDQEREKGGCLIADDPGIWQDWHVCWPHAAVSLSEWRTAQGLEPDTDLPSVLIVPNNLIKKAVKDVANDLGASWHVVRYGNEKQLTLPGQPVQNFGLNNQGRSSIFRQIDATVPVRRQVLVMSDVQAGNFKDGRIDGRFKYKYIDECQEHRRCEINAKGKFVLSMKATLGAFPLSGTAIVNSLMSIHGYVALLTRTRLVQ</sequence>
<gene>
    <name evidence="1" type="ORF">Slin15195_G021120</name>
</gene>
<dbReference type="EMBL" id="CP099418">
    <property type="protein sequence ID" value="USW48793.1"/>
    <property type="molecule type" value="Genomic_DNA"/>
</dbReference>
<evidence type="ECO:0000313" key="1">
    <source>
        <dbReference type="EMBL" id="USW48793.1"/>
    </source>
</evidence>
<reference evidence="1" key="1">
    <citation type="submission" date="2022-06" db="EMBL/GenBank/DDBJ databases">
        <title>Complete genome sequences of two strains of the flax pathogen Septoria linicola.</title>
        <authorList>
            <person name="Lapalu N."/>
            <person name="Simon A."/>
            <person name="Demenou B."/>
            <person name="Paumier D."/>
            <person name="Guillot M.-P."/>
            <person name="Gout L."/>
            <person name="Valade R."/>
        </authorList>
    </citation>
    <scope>NUCLEOTIDE SEQUENCE</scope>
    <source>
        <strain evidence="1">SE15195</strain>
    </source>
</reference>
<protein>
    <submittedName>
        <fullName evidence="1">Uncharacterized protein</fullName>
    </submittedName>
</protein>
<name>A0A9Q9AMF4_9PEZI</name>
<proteinExistence type="predicted"/>
<dbReference type="AlphaFoldDB" id="A0A9Q9AMF4"/>
<evidence type="ECO:0000313" key="2">
    <source>
        <dbReference type="Proteomes" id="UP001056384"/>
    </source>
</evidence>
<accession>A0A9Q9AMF4</accession>